<feature type="compositionally biased region" description="Polar residues" evidence="1">
    <location>
        <begin position="852"/>
        <end position="870"/>
    </location>
</feature>
<feature type="region of interest" description="Disordered" evidence="1">
    <location>
        <begin position="852"/>
        <end position="917"/>
    </location>
</feature>
<evidence type="ECO:0000313" key="2">
    <source>
        <dbReference type="EMBL" id="CAI6352250.1"/>
    </source>
</evidence>
<evidence type="ECO:0000256" key="1">
    <source>
        <dbReference type="SAM" id="MobiDB-lite"/>
    </source>
</evidence>
<feature type="region of interest" description="Disordered" evidence="1">
    <location>
        <begin position="390"/>
        <end position="417"/>
    </location>
</feature>
<feature type="compositionally biased region" description="Basic and acidic residues" evidence="1">
    <location>
        <begin position="180"/>
        <end position="189"/>
    </location>
</feature>
<feature type="compositionally biased region" description="Low complexity" evidence="1">
    <location>
        <begin position="164"/>
        <end position="175"/>
    </location>
</feature>
<gene>
    <name evidence="2" type="ORF">MEUPH1_LOCUS8516</name>
</gene>
<comment type="caution">
    <text evidence="2">The sequence shown here is derived from an EMBL/GenBank/DDBJ whole genome shotgun (WGS) entry which is preliminary data.</text>
</comment>
<keyword evidence="3" id="KW-1185">Reference proteome</keyword>
<reference evidence="2 3" key="1">
    <citation type="submission" date="2023-01" db="EMBL/GenBank/DDBJ databases">
        <authorList>
            <person name="Whitehead M."/>
        </authorList>
    </citation>
    <scope>NUCLEOTIDE SEQUENCE [LARGE SCALE GENOMIC DNA]</scope>
</reference>
<dbReference type="EMBL" id="CARXXK010000001">
    <property type="protein sequence ID" value="CAI6352250.1"/>
    <property type="molecule type" value="Genomic_DNA"/>
</dbReference>
<feature type="region of interest" description="Disordered" evidence="1">
    <location>
        <begin position="447"/>
        <end position="530"/>
    </location>
</feature>
<feature type="compositionally biased region" description="Basic and acidic residues" evidence="1">
    <location>
        <begin position="797"/>
        <end position="825"/>
    </location>
</feature>
<feature type="compositionally biased region" description="Polar residues" evidence="1">
    <location>
        <begin position="32"/>
        <end position="42"/>
    </location>
</feature>
<name>A0AAV0W8T5_9HEMI</name>
<feature type="compositionally biased region" description="Basic and acidic residues" evidence="1">
    <location>
        <begin position="205"/>
        <end position="220"/>
    </location>
</feature>
<feature type="region of interest" description="Disordered" evidence="1">
    <location>
        <begin position="557"/>
        <end position="591"/>
    </location>
</feature>
<proteinExistence type="predicted"/>
<feature type="region of interest" description="Disordered" evidence="1">
    <location>
        <begin position="120"/>
        <end position="243"/>
    </location>
</feature>
<feature type="compositionally biased region" description="Polar residues" evidence="1">
    <location>
        <begin position="485"/>
        <end position="501"/>
    </location>
</feature>
<feature type="region of interest" description="Disordered" evidence="1">
    <location>
        <begin position="256"/>
        <end position="279"/>
    </location>
</feature>
<feature type="compositionally biased region" description="Polar residues" evidence="1">
    <location>
        <begin position="1"/>
        <end position="23"/>
    </location>
</feature>
<accession>A0AAV0W8T5</accession>
<feature type="region of interest" description="Disordered" evidence="1">
    <location>
        <begin position="1"/>
        <end position="65"/>
    </location>
</feature>
<evidence type="ECO:0000313" key="3">
    <source>
        <dbReference type="Proteomes" id="UP001160148"/>
    </source>
</evidence>
<organism evidence="2 3">
    <name type="scientific">Macrosiphum euphorbiae</name>
    <name type="common">potato aphid</name>
    <dbReference type="NCBI Taxonomy" id="13131"/>
    <lineage>
        <taxon>Eukaryota</taxon>
        <taxon>Metazoa</taxon>
        <taxon>Ecdysozoa</taxon>
        <taxon>Arthropoda</taxon>
        <taxon>Hexapoda</taxon>
        <taxon>Insecta</taxon>
        <taxon>Pterygota</taxon>
        <taxon>Neoptera</taxon>
        <taxon>Paraneoptera</taxon>
        <taxon>Hemiptera</taxon>
        <taxon>Sternorrhyncha</taxon>
        <taxon>Aphidomorpha</taxon>
        <taxon>Aphidoidea</taxon>
        <taxon>Aphididae</taxon>
        <taxon>Macrosiphini</taxon>
        <taxon>Macrosiphum</taxon>
    </lineage>
</organism>
<protein>
    <submittedName>
        <fullName evidence="2">Uncharacterized protein</fullName>
    </submittedName>
</protein>
<feature type="compositionally biased region" description="Polar residues" evidence="1">
    <location>
        <begin position="230"/>
        <end position="243"/>
    </location>
</feature>
<sequence>MGNSNSHGSSTSYATGGDTQSIPPHSWAYSFPRSQYFRQPTTGPKVLPAHVPGQQRPRLRATENGSMLHAAGTINGKRPYEYSHRDDIQHGYGYEIQRHVPRDGRRDRMGYNMYTSEPDLRFSDSRQLPPMGYQHHHNHGDNGAVKGRMSRSKKKYRAPQVPPSSSHHNGMDSSSPDSYQHWENHRDNSRSSQNNGMPRLRLFKTRAETKHKLSRDELKNAEFQPEVKPQPSNLHRSMSSPQFQAELKRVTERLREKEFRHPPVGRASESSSNPASEERAAVVVADIDKHRESPVNSNRQRLMADRAKRMSRSIPNLATKVQEDDDVRCTGEGSSATGSNDENKIHDKRAKPKTSVPDIKPKTFYFGMNEFNDTTKTSRTSEDVDRFAESFNKTNGSPSDSIASSDPTDESGGDISLQLRPTLPRKQFDIPRFSPTAAWRLLTALESPSPVSPNCSGGEEDLIPIIDQPHNSGDKSGDSGISGDASPNSAHNSQVAWTPQQDLEETSSDGGLEDSAPVSPQSLDTTQFSRTRTVAKPSFCLSLPREESTGIDKRYGQLNEDFSPMNPPKSSGYFKSKLNRGKASTDRSKSQLDENWVLSRSVPDSLHQSGLVGNFPSQNWSQLECQNGDEPSDEELAMSSLPKFSYLAAGRRAMYLPEYKSLNYLYQKDIKNVPENKAIVSKSCEDLTRDDLDDEELPVINERTKQQKSSNKKFAFQSTIRQIERKKIAEKLSKEAEYKERQRLSEMEAMRRVEEEFQRKREREKADIRQQLRLYTLTQGDREPAQPLPSGTQVLSEFRESRRDYKDFNSSRVEHEPNNRSETPVKKSTTVHPKVVYQMPKSTPVYVTPNTVRKQCNGTEKGSSTPTSGNYRRDFAQGALPHSVASSDSEVSVSITRPTSRTKHRSRSASPISDRENNDIGINLDYIHIIKSLKQKQNNEIELNEVTNEKIPASSIVGVNSLQPFMKNKNSMYKPIVFNPINKNKFAQPLM</sequence>
<dbReference type="AlphaFoldDB" id="A0AAV0W8T5"/>
<feature type="compositionally biased region" description="Low complexity" evidence="1">
    <location>
        <begin position="883"/>
        <end position="894"/>
    </location>
</feature>
<feature type="region of interest" description="Disordered" evidence="1">
    <location>
        <begin position="777"/>
        <end position="831"/>
    </location>
</feature>
<feature type="compositionally biased region" description="Basic residues" evidence="1">
    <location>
        <begin position="148"/>
        <end position="157"/>
    </location>
</feature>
<feature type="compositionally biased region" description="Polar residues" evidence="1">
    <location>
        <begin position="518"/>
        <end position="530"/>
    </location>
</feature>
<feature type="compositionally biased region" description="Polar residues" evidence="1">
    <location>
        <begin position="391"/>
        <end position="406"/>
    </location>
</feature>
<dbReference type="Proteomes" id="UP001160148">
    <property type="component" value="Unassembled WGS sequence"/>
</dbReference>
<feature type="region of interest" description="Disordered" evidence="1">
    <location>
        <begin position="306"/>
        <end position="361"/>
    </location>
</feature>